<reference evidence="4 5" key="1">
    <citation type="submission" date="2023-09" db="EMBL/GenBank/DDBJ databases">
        <authorList>
            <person name="Rey-Velasco X."/>
        </authorList>
    </citation>
    <scope>NUCLEOTIDE SEQUENCE [LARGE SCALE GENOMIC DNA]</scope>
    <source>
        <strain evidence="4 5">F225</strain>
    </source>
</reference>
<proteinExistence type="inferred from homology"/>
<evidence type="ECO:0000256" key="1">
    <source>
        <dbReference type="ARBA" id="ARBA00006243"/>
    </source>
</evidence>
<evidence type="ECO:0000259" key="2">
    <source>
        <dbReference type="Pfam" id="PF00586"/>
    </source>
</evidence>
<dbReference type="Proteomes" id="UP001253848">
    <property type="component" value="Unassembled WGS sequence"/>
</dbReference>
<comment type="caution">
    <text evidence="4">The sequence shown here is derived from an EMBL/GenBank/DDBJ whole genome shotgun (WGS) entry which is preliminary data.</text>
</comment>
<dbReference type="PANTHER" id="PTHR30303">
    <property type="entry name" value="HYDROGENASE ISOENZYMES FORMATION PROTEIN HYPE"/>
    <property type="match status" value="1"/>
</dbReference>
<dbReference type="RefSeq" id="WP_311500696.1">
    <property type="nucleotide sequence ID" value="NZ_JAVRHN010000010.1"/>
</dbReference>
<organism evidence="4 5">
    <name type="scientific">Autumnicola psychrophila</name>
    <dbReference type="NCBI Taxonomy" id="3075592"/>
    <lineage>
        <taxon>Bacteria</taxon>
        <taxon>Pseudomonadati</taxon>
        <taxon>Bacteroidota</taxon>
        <taxon>Flavobacteriia</taxon>
        <taxon>Flavobacteriales</taxon>
        <taxon>Flavobacteriaceae</taxon>
        <taxon>Autumnicola</taxon>
    </lineage>
</organism>
<sequence>MSKELGKIQNETFEKIIFNNCGSSRKEVSVGSAFGVDVSVVDLPNGLALASTSDPLSLIPSLGLEESAWLSVHLMANDMATTGFAPMYGQMVLNLPASFSREDFKIYWEYIHRFCKDIGVAITGGHTGFVEGQNSTISGGGTFSTIAPKQDILVSSNAKLKDVILVTKQCALSSTSILGMSFPEIIKNKLGKEVHEEACRNFYQTSSLKDALTAAGTEKKHTDVTAMHDVTEGGVLGAIYELAKASGNGAQIYNELLPIGDVQKQICDLFHIDPRYSIGAGSMIITCKKGSEQNVIARLKKEDIDCTVAGEITDIKEGIKLMEDGVNYDLPYPSEDPYWKAFFEAFNAGWK</sequence>
<dbReference type="PIRSF" id="PIRSF005644">
    <property type="entry name" value="Hdrgns_mtr_HypE"/>
    <property type="match status" value="1"/>
</dbReference>
<protein>
    <submittedName>
        <fullName evidence="4">AIR synthase family protein</fullName>
    </submittedName>
</protein>
<dbReference type="Gene3D" id="3.90.650.10">
    <property type="entry name" value="PurM-like C-terminal domain"/>
    <property type="match status" value="1"/>
</dbReference>
<feature type="domain" description="PurM-like N-terminal" evidence="2">
    <location>
        <begin position="37"/>
        <end position="140"/>
    </location>
</feature>
<evidence type="ECO:0000313" key="4">
    <source>
        <dbReference type="EMBL" id="MDT0687413.1"/>
    </source>
</evidence>
<dbReference type="InterPro" id="IPR036676">
    <property type="entry name" value="PurM-like_C_sf"/>
</dbReference>
<dbReference type="InterPro" id="IPR010918">
    <property type="entry name" value="PurM-like_C_dom"/>
</dbReference>
<dbReference type="SUPFAM" id="SSF55326">
    <property type="entry name" value="PurM N-terminal domain-like"/>
    <property type="match status" value="1"/>
</dbReference>
<dbReference type="InterPro" id="IPR016188">
    <property type="entry name" value="PurM-like_N"/>
</dbReference>
<dbReference type="SUPFAM" id="SSF56042">
    <property type="entry name" value="PurM C-terminal domain-like"/>
    <property type="match status" value="1"/>
</dbReference>
<dbReference type="Pfam" id="PF00586">
    <property type="entry name" value="AIRS"/>
    <property type="match status" value="1"/>
</dbReference>
<dbReference type="EMBL" id="JAVRHN010000010">
    <property type="protein sequence ID" value="MDT0687413.1"/>
    <property type="molecule type" value="Genomic_DNA"/>
</dbReference>
<gene>
    <name evidence="4" type="ORF">RM541_13660</name>
</gene>
<keyword evidence="5" id="KW-1185">Reference proteome</keyword>
<accession>A0ABU3DUL5</accession>
<evidence type="ECO:0000259" key="3">
    <source>
        <dbReference type="Pfam" id="PF02769"/>
    </source>
</evidence>
<dbReference type="Pfam" id="PF02769">
    <property type="entry name" value="AIRS_C"/>
    <property type="match status" value="1"/>
</dbReference>
<evidence type="ECO:0000313" key="5">
    <source>
        <dbReference type="Proteomes" id="UP001253848"/>
    </source>
</evidence>
<dbReference type="InterPro" id="IPR036921">
    <property type="entry name" value="PurM-like_N_sf"/>
</dbReference>
<comment type="similarity">
    <text evidence="1">Belongs to the HypE family.</text>
</comment>
<name>A0ABU3DUL5_9FLAO</name>
<dbReference type="PANTHER" id="PTHR30303:SF4">
    <property type="entry name" value="HYDROGENASE EXPRESSION_FORMATION PROTEIN HYPE"/>
    <property type="match status" value="1"/>
</dbReference>
<feature type="domain" description="PurM-like C-terminal" evidence="3">
    <location>
        <begin position="210"/>
        <end position="315"/>
    </location>
</feature>
<dbReference type="Gene3D" id="3.30.1330.10">
    <property type="entry name" value="PurM-like, N-terminal domain"/>
    <property type="match status" value="1"/>
</dbReference>
<dbReference type="InterPro" id="IPR011854">
    <property type="entry name" value="HypE"/>
</dbReference>
<dbReference type="CDD" id="cd06061">
    <property type="entry name" value="PurM-like1"/>
    <property type="match status" value="1"/>
</dbReference>